<organism evidence="1 2">
    <name type="scientific">Ilyodon furcidens</name>
    <name type="common">goldbreast splitfin</name>
    <dbReference type="NCBI Taxonomy" id="33524"/>
    <lineage>
        <taxon>Eukaryota</taxon>
        <taxon>Metazoa</taxon>
        <taxon>Chordata</taxon>
        <taxon>Craniata</taxon>
        <taxon>Vertebrata</taxon>
        <taxon>Euteleostomi</taxon>
        <taxon>Actinopterygii</taxon>
        <taxon>Neopterygii</taxon>
        <taxon>Teleostei</taxon>
        <taxon>Neoteleostei</taxon>
        <taxon>Acanthomorphata</taxon>
        <taxon>Ovalentaria</taxon>
        <taxon>Atherinomorphae</taxon>
        <taxon>Cyprinodontiformes</taxon>
        <taxon>Goodeidae</taxon>
        <taxon>Ilyodon</taxon>
    </lineage>
</organism>
<reference evidence="1 2" key="1">
    <citation type="submission" date="2021-06" db="EMBL/GenBank/DDBJ databases">
        <authorList>
            <person name="Palmer J.M."/>
        </authorList>
    </citation>
    <scope>NUCLEOTIDE SEQUENCE [LARGE SCALE GENOMIC DNA]</scope>
    <source>
        <strain evidence="2">if_2019</strain>
        <tissue evidence="1">Muscle</tissue>
    </source>
</reference>
<gene>
    <name evidence="1" type="ORF">ILYODFUR_016136</name>
</gene>
<keyword evidence="2" id="KW-1185">Reference proteome</keyword>
<accession>A0ABV0UUP7</accession>
<name>A0ABV0UUP7_9TELE</name>
<evidence type="ECO:0000313" key="1">
    <source>
        <dbReference type="EMBL" id="MEQ2248135.1"/>
    </source>
</evidence>
<proteinExistence type="predicted"/>
<dbReference type="Proteomes" id="UP001482620">
    <property type="component" value="Unassembled WGS sequence"/>
</dbReference>
<comment type="caution">
    <text evidence="1">The sequence shown here is derived from an EMBL/GenBank/DDBJ whole genome shotgun (WGS) entry which is preliminary data.</text>
</comment>
<evidence type="ECO:0000313" key="2">
    <source>
        <dbReference type="Proteomes" id="UP001482620"/>
    </source>
</evidence>
<protein>
    <submittedName>
        <fullName evidence="1">Uncharacterized protein</fullName>
    </submittedName>
</protein>
<sequence length="108" mass="11961">MLSRCQECSCSQREVDCGGACTFSTHSAVQQGNLGLLESWRPINLTLMFFGLWEEAGVPGENPRIHGENMHTPSRKNPRPGVVVRTFLMQGNSTTNCASMQPHEEIIL</sequence>
<dbReference type="EMBL" id="JAHRIQ010082551">
    <property type="protein sequence ID" value="MEQ2248135.1"/>
    <property type="molecule type" value="Genomic_DNA"/>
</dbReference>